<organism evidence="1">
    <name type="scientific">Cuerna arida</name>
    <dbReference type="NCBI Taxonomy" id="1464854"/>
    <lineage>
        <taxon>Eukaryota</taxon>
        <taxon>Metazoa</taxon>
        <taxon>Ecdysozoa</taxon>
        <taxon>Arthropoda</taxon>
        <taxon>Hexapoda</taxon>
        <taxon>Insecta</taxon>
        <taxon>Pterygota</taxon>
        <taxon>Neoptera</taxon>
        <taxon>Paraneoptera</taxon>
        <taxon>Hemiptera</taxon>
        <taxon>Auchenorrhyncha</taxon>
        <taxon>Membracoidea</taxon>
        <taxon>Cicadellidae</taxon>
        <taxon>Cicadellinae</taxon>
        <taxon>Proconiini</taxon>
        <taxon>Cuerna</taxon>
    </lineage>
</organism>
<feature type="non-terminal residue" evidence="1">
    <location>
        <position position="1"/>
    </location>
</feature>
<name>A0A1B6F9M8_9HEMI</name>
<dbReference type="GO" id="GO:0008285">
    <property type="term" value="P:negative regulation of cell population proliferation"/>
    <property type="evidence" value="ECO:0007669"/>
    <property type="project" value="InterPro"/>
</dbReference>
<dbReference type="Pfam" id="PF23316">
    <property type="entry name" value="Ig_DLEC1_6th"/>
    <property type="match status" value="1"/>
</dbReference>
<dbReference type="GO" id="GO:0005929">
    <property type="term" value="C:cilium"/>
    <property type="evidence" value="ECO:0007669"/>
    <property type="project" value="TreeGrafter"/>
</dbReference>
<dbReference type="PANTHER" id="PTHR46348:SF1">
    <property type="entry name" value="DELETED IN LUNG AND ESOPHAGEAL CANCER PROTEIN 1"/>
    <property type="match status" value="1"/>
</dbReference>
<sequence>WCSVVEWEGKYVPVLADVQNPDVSLSSHLVTVDLMYTGVRYDVSLTVDNHTLNNTAVFWGNPLIPMGDGQVVDVEPRFAVLQPSEKLIIQIHLTSNIVGFLDNLYIPCFVE</sequence>
<dbReference type="GO" id="GO:0005737">
    <property type="term" value="C:cytoplasm"/>
    <property type="evidence" value="ECO:0007669"/>
    <property type="project" value="TreeGrafter"/>
</dbReference>
<feature type="non-terminal residue" evidence="1">
    <location>
        <position position="111"/>
    </location>
</feature>
<gene>
    <name evidence="1" type="ORF">g.9294</name>
</gene>
<dbReference type="InterPro" id="IPR033304">
    <property type="entry name" value="DLEC1"/>
</dbReference>
<evidence type="ECO:0000313" key="1">
    <source>
        <dbReference type="EMBL" id="JAS46603.1"/>
    </source>
</evidence>
<accession>A0A1B6F9M8</accession>
<dbReference type="EMBL" id="GECZ01023166">
    <property type="protein sequence ID" value="JAS46603.1"/>
    <property type="molecule type" value="Transcribed_RNA"/>
</dbReference>
<dbReference type="PANTHER" id="PTHR46348">
    <property type="entry name" value="DELETED IN LUNG AND ESOPHAGEAL CANCER PROTEIN 1"/>
    <property type="match status" value="1"/>
</dbReference>
<dbReference type="GO" id="GO:0015631">
    <property type="term" value="F:tubulin binding"/>
    <property type="evidence" value="ECO:0007669"/>
    <property type="project" value="TreeGrafter"/>
</dbReference>
<dbReference type="AlphaFoldDB" id="A0A1B6F9M8"/>
<proteinExistence type="predicted"/>
<reference evidence="1" key="1">
    <citation type="submission" date="2015-11" db="EMBL/GenBank/DDBJ databases">
        <title>De novo transcriptome assembly of four potential Pierce s Disease insect vectors from Arizona vineyards.</title>
        <authorList>
            <person name="Tassone E.E."/>
        </authorList>
    </citation>
    <scope>NUCLEOTIDE SEQUENCE</scope>
</reference>
<protein>
    <submittedName>
        <fullName evidence="1">Uncharacterized protein</fullName>
    </submittedName>
</protein>